<keyword evidence="1" id="KW-0732">Signal</keyword>
<comment type="caution">
    <text evidence="3">The sequence shown here is derived from an EMBL/GenBank/DDBJ whole genome shotgun (WGS) entry which is preliminary data.</text>
</comment>
<evidence type="ECO:0000259" key="2">
    <source>
        <dbReference type="Pfam" id="PF06439"/>
    </source>
</evidence>
<organism evidence="3 4">
    <name type="scientific">Aquirufa antheringensis</name>
    <dbReference type="NCBI Taxonomy" id="2516559"/>
    <lineage>
        <taxon>Bacteria</taxon>
        <taxon>Pseudomonadati</taxon>
        <taxon>Bacteroidota</taxon>
        <taxon>Cytophagia</taxon>
        <taxon>Cytophagales</taxon>
        <taxon>Flectobacillaceae</taxon>
        <taxon>Aquirufa</taxon>
    </lineage>
</organism>
<evidence type="ECO:0000313" key="4">
    <source>
        <dbReference type="Proteomes" id="UP000293583"/>
    </source>
</evidence>
<dbReference type="OrthoDB" id="9806233at2"/>
<gene>
    <name evidence="3" type="ORF">EWU20_04390</name>
</gene>
<evidence type="ECO:0000256" key="1">
    <source>
        <dbReference type="SAM" id="SignalP"/>
    </source>
</evidence>
<dbReference type="AlphaFoldDB" id="A0A4Q9BEJ2"/>
<dbReference type="RefSeq" id="WP_130922862.1">
    <property type="nucleotide sequence ID" value="NZ_JAANOM010000001.1"/>
</dbReference>
<proteinExistence type="predicted"/>
<dbReference type="InterPro" id="IPR010496">
    <property type="entry name" value="AL/BT2_dom"/>
</dbReference>
<sequence>MNKIVLTCAAVCFAFVSFSQGVNELTKAEKKNGTQLLFDGKTFTGWHSYGKGDKVGSSWTIEDGVIGFDAAKKDGGDLVTNESFDNYDFSVDWKISVNGNSGIIFNVTDDPKKYYATYVTGPEMQVLHDEGHPDGKIIKHNSGDLYDLIKSSVNVTKPVGEWNTARIVNNKGLLQLYLNGSKVVETRTDDQSWKDLIAGSKFKGMPDFGKVMQGHIALQDHGNQVWFRNIKIRKL</sequence>
<keyword evidence="4" id="KW-1185">Reference proteome</keyword>
<dbReference type="Pfam" id="PF06439">
    <property type="entry name" value="3keto-disac_hyd"/>
    <property type="match status" value="1"/>
</dbReference>
<dbReference type="Proteomes" id="UP000293583">
    <property type="component" value="Unassembled WGS sequence"/>
</dbReference>
<dbReference type="EMBL" id="SEWY01000002">
    <property type="protein sequence ID" value="TBH74386.1"/>
    <property type="molecule type" value="Genomic_DNA"/>
</dbReference>
<dbReference type="Gene3D" id="2.60.120.560">
    <property type="entry name" value="Exo-inulinase, domain 1"/>
    <property type="match status" value="1"/>
</dbReference>
<dbReference type="GO" id="GO:0016787">
    <property type="term" value="F:hydrolase activity"/>
    <property type="evidence" value="ECO:0007669"/>
    <property type="project" value="InterPro"/>
</dbReference>
<reference evidence="3 4" key="1">
    <citation type="submission" date="2019-02" db="EMBL/GenBank/DDBJ databases">
        <title>Genome of a new Bacteroidetes strain.</title>
        <authorList>
            <person name="Pitt A."/>
        </authorList>
    </citation>
    <scope>NUCLEOTIDE SEQUENCE [LARGE SCALE GENOMIC DNA]</scope>
    <source>
        <strain evidence="3 4">103A-SOEBACH</strain>
    </source>
</reference>
<evidence type="ECO:0000313" key="3">
    <source>
        <dbReference type="EMBL" id="TBH74386.1"/>
    </source>
</evidence>
<protein>
    <submittedName>
        <fullName evidence="3">DUF1080 domain-containing protein</fullName>
    </submittedName>
</protein>
<accession>A0A4Q9BEJ2</accession>
<name>A0A4Q9BEJ2_9BACT</name>
<feature type="signal peptide" evidence="1">
    <location>
        <begin position="1"/>
        <end position="21"/>
    </location>
</feature>
<feature type="chain" id="PRO_5020885135" evidence="1">
    <location>
        <begin position="22"/>
        <end position="235"/>
    </location>
</feature>
<feature type="domain" description="3-keto-alpha-glucoside-1,2-lyase/3-keto-2-hydroxy-glucal hydratase" evidence="2">
    <location>
        <begin position="34"/>
        <end position="233"/>
    </location>
</feature>